<evidence type="ECO:0000256" key="2">
    <source>
        <dbReference type="ARBA" id="ARBA00023015"/>
    </source>
</evidence>
<organism evidence="5 6">
    <name type="scientific">Rubritalea squalenifaciens DSM 18772</name>
    <dbReference type="NCBI Taxonomy" id="1123071"/>
    <lineage>
        <taxon>Bacteria</taxon>
        <taxon>Pseudomonadati</taxon>
        <taxon>Verrucomicrobiota</taxon>
        <taxon>Verrucomicrobiia</taxon>
        <taxon>Verrucomicrobiales</taxon>
        <taxon>Rubritaleaceae</taxon>
        <taxon>Rubritalea</taxon>
    </lineage>
</organism>
<name>A0A1M6E534_9BACT</name>
<evidence type="ECO:0000256" key="1">
    <source>
        <dbReference type="ARBA" id="ARBA00011046"/>
    </source>
</evidence>
<dbReference type="Pfam" id="PF03965">
    <property type="entry name" value="Penicillinase_R"/>
    <property type="match status" value="1"/>
</dbReference>
<dbReference type="InParanoid" id="A0A1M6E534"/>
<dbReference type="SUPFAM" id="SSF46785">
    <property type="entry name" value="Winged helix' DNA-binding domain"/>
    <property type="match status" value="1"/>
</dbReference>
<dbReference type="InterPro" id="IPR036390">
    <property type="entry name" value="WH_DNA-bd_sf"/>
</dbReference>
<dbReference type="InterPro" id="IPR036388">
    <property type="entry name" value="WH-like_DNA-bd_sf"/>
</dbReference>
<proteinExistence type="inferred from homology"/>
<dbReference type="InterPro" id="IPR005650">
    <property type="entry name" value="BlaI_family"/>
</dbReference>
<evidence type="ECO:0000256" key="3">
    <source>
        <dbReference type="ARBA" id="ARBA00023125"/>
    </source>
</evidence>
<protein>
    <submittedName>
        <fullName evidence="5">Predicted transcriptional regulator</fullName>
    </submittedName>
</protein>
<sequence length="131" mass="14925">MNQPEFDQLSRREREVMYLVHEHGEVCAETVKNEIETPISYSGARRYLSILEEKGFLTMENRGNKYFYKPVANTTEVGLKFMKKIFGSFFAGSPTLGIATFMQKEGGKLDDQELASLEKLLQDVSSEDDQA</sequence>
<keyword evidence="4" id="KW-0804">Transcription</keyword>
<comment type="similarity">
    <text evidence="1">Belongs to the BlaI transcriptional regulatory family.</text>
</comment>
<dbReference type="OrthoDB" id="279010at2"/>
<evidence type="ECO:0000313" key="6">
    <source>
        <dbReference type="Proteomes" id="UP000184510"/>
    </source>
</evidence>
<dbReference type="GO" id="GO:0003677">
    <property type="term" value="F:DNA binding"/>
    <property type="evidence" value="ECO:0007669"/>
    <property type="project" value="UniProtKB-KW"/>
</dbReference>
<reference evidence="5 6" key="1">
    <citation type="submission" date="2016-11" db="EMBL/GenBank/DDBJ databases">
        <authorList>
            <person name="Jaros S."/>
            <person name="Januszkiewicz K."/>
            <person name="Wedrychowicz H."/>
        </authorList>
    </citation>
    <scope>NUCLEOTIDE SEQUENCE [LARGE SCALE GENOMIC DNA]</scope>
    <source>
        <strain evidence="5 6">DSM 18772</strain>
    </source>
</reference>
<dbReference type="STRING" id="1123071.SAMN02745181_0937"/>
<dbReference type="AlphaFoldDB" id="A0A1M6E534"/>
<evidence type="ECO:0000313" key="5">
    <source>
        <dbReference type="EMBL" id="SHI80664.1"/>
    </source>
</evidence>
<gene>
    <name evidence="5" type="ORF">SAMN02745181_0937</name>
</gene>
<dbReference type="Proteomes" id="UP000184510">
    <property type="component" value="Unassembled WGS sequence"/>
</dbReference>
<dbReference type="EMBL" id="FQYR01000002">
    <property type="protein sequence ID" value="SHI80664.1"/>
    <property type="molecule type" value="Genomic_DNA"/>
</dbReference>
<dbReference type="RefSeq" id="WP_143158306.1">
    <property type="nucleotide sequence ID" value="NZ_FQYR01000002.1"/>
</dbReference>
<accession>A0A1M6E534</accession>
<dbReference type="GO" id="GO:0045892">
    <property type="term" value="P:negative regulation of DNA-templated transcription"/>
    <property type="evidence" value="ECO:0007669"/>
    <property type="project" value="InterPro"/>
</dbReference>
<keyword evidence="2" id="KW-0805">Transcription regulation</keyword>
<keyword evidence="6" id="KW-1185">Reference proteome</keyword>
<dbReference type="Gene3D" id="1.10.10.10">
    <property type="entry name" value="Winged helix-like DNA-binding domain superfamily/Winged helix DNA-binding domain"/>
    <property type="match status" value="1"/>
</dbReference>
<evidence type="ECO:0000256" key="4">
    <source>
        <dbReference type="ARBA" id="ARBA00023163"/>
    </source>
</evidence>
<keyword evidence="3" id="KW-0238">DNA-binding</keyword>